<comment type="caution">
    <text evidence="7">The sequence shown here is derived from an EMBL/GenBank/DDBJ whole genome shotgun (WGS) entry which is preliminary data.</text>
</comment>
<evidence type="ECO:0000256" key="4">
    <source>
        <dbReference type="ARBA" id="ARBA00023157"/>
    </source>
</evidence>
<name>A0A9J6ESK9_RHIMP</name>
<dbReference type="AlphaFoldDB" id="A0A9J6ESK9"/>
<dbReference type="SUPFAM" id="SSF57184">
    <property type="entry name" value="Growth factor receptor domain"/>
    <property type="match status" value="2"/>
</dbReference>
<dbReference type="VEuPathDB" id="VectorBase:LOC119179596"/>
<dbReference type="PROSITE" id="PS51323">
    <property type="entry name" value="IGFBP_N_2"/>
    <property type="match status" value="1"/>
</dbReference>
<dbReference type="InterPro" id="IPR000867">
    <property type="entry name" value="IGFBP-like"/>
</dbReference>
<feature type="domain" description="IGFBP N-terminal" evidence="6">
    <location>
        <begin position="22"/>
        <end position="98"/>
    </location>
</feature>
<feature type="signal peptide" evidence="5">
    <location>
        <begin position="1"/>
        <end position="16"/>
    </location>
</feature>
<dbReference type="Gene3D" id="4.10.40.20">
    <property type="match status" value="1"/>
</dbReference>
<reference evidence="7" key="2">
    <citation type="submission" date="2021-09" db="EMBL/GenBank/DDBJ databases">
        <authorList>
            <person name="Jia N."/>
            <person name="Wang J."/>
            <person name="Shi W."/>
            <person name="Du L."/>
            <person name="Sun Y."/>
            <person name="Zhan W."/>
            <person name="Jiang J."/>
            <person name="Wang Q."/>
            <person name="Zhang B."/>
            <person name="Ji P."/>
            <person name="Sakyi L.B."/>
            <person name="Cui X."/>
            <person name="Yuan T."/>
            <person name="Jiang B."/>
            <person name="Yang W."/>
            <person name="Lam T.T.-Y."/>
            <person name="Chang Q."/>
            <person name="Ding S."/>
            <person name="Wang X."/>
            <person name="Zhu J."/>
            <person name="Ruan X."/>
            <person name="Zhao L."/>
            <person name="Wei J."/>
            <person name="Que T."/>
            <person name="Du C."/>
            <person name="Cheng J."/>
            <person name="Dai P."/>
            <person name="Han X."/>
            <person name="Huang E."/>
            <person name="Gao Y."/>
            <person name="Liu J."/>
            <person name="Shao H."/>
            <person name="Ye R."/>
            <person name="Li L."/>
            <person name="Wei W."/>
            <person name="Wang X."/>
            <person name="Wang C."/>
            <person name="Huo Q."/>
            <person name="Li W."/>
            <person name="Guo W."/>
            <person name="Chen H."/>
            <person name="Chen S."/>
            <person name="Zhou L."/>
            <person name="Zhou L."/>
            <person name="Ni X."/>
            <person name="Tian J."/>
            <person name="Zhou Y."/>
            <person name="Sheng Y."/>
            <person name="Liu T."/>
            <person name="Pan Y."/>
            <person name="Xia L."/>
            <person name="Li J."/>
            <person name="Zhao F."/>
            <person name="Cao W."/>
        </authorList>
    </citation>
    <scope>NUCLEOTIDE SEQUENCE</scope>
    <source>
        <strain evidence="7">Rmic-2018</strain>
        <tissue evidence="7">Larvae</tissue>
    </source>
</reference>
<dbReference type="PANTHER" id="PTHR14186:SF19">
    <property type="entry name" value="INSULIN-LIKE GROWTH FACTOR-BINDING PROTEIN 7"/>
    <property type="match status" value="1"/>
</dbReference>
<dbReference type="InterPro" id="IPR011390">
    <property type="entry name" value="IGFBP_rP_mac25"/>
</dbReference>
<dbReference type="GO" id="GO:0009966">
    <property type="term" value="P:regulation of signal transduction"/>
    <property type="evidence" value="ECO:0007669"/>
    <property type="project" value="TreeGrafter"/>
</dbReference>
<sequence>MHVALVALLFVTVAIASSWATSPPNCAAVTCNQDVCPAKQCACGTYKDQCGCCDICYKCPGDHCNSWIFDRCTEGHRCVLEDPSKRFEHGGQGRCTPEDSTSEKMKVAFVSVFLIVALACSVSATSPPQCAGVVCDPSTCEVLECSCGTYKGYCGCCDYCHACPNEECNSLFTDPCSEGYHCVLDNPGRRFENGGTGHCKPKPQATAQS</sequence>
<evidence type="ECO:0000313" key="7">
    <source>
        <dbReference type="EMBL" id="KAH8037157.1"/>
    </source>
</evidence>
<evidence type="ECO:0000313" key="8">
    <source>
        <dbReference type="Proteomes" id="UP000821866"/>
    </source>
</evidence>
<dbReference type="EMBL" id="JABSTU010000002">
    <property type="protein sequence ID" value="KAH8037157.1"/>
    <property type="molecule type" value="Genomic_DNA"/>
</dbReference>
<evidence type="ECO:0000259" key="6">
    <source>
        <dbReference type="PROSITE" id="PS51323"/>
    </source>
</evidence>
<dbReference type="InterPro" id="IPR009030">
    <property type="entry name" value="Growth_fac_rcpt_cys_sf"/>
</dbReference>
<keyword evidence="4" id="KW-1015">Disulfide bond</keyword>
<dbReference type="GO" id="GO:0001558">
    <property type="term" value="P:regulation of cell growth"/>
    <property type="evidence" value="ECO:0007669"/>
    <property type="project" value="InterPro"/>
</dbReference>
<organism evidence="7 8">
    <name type="scientific">Rhipicephalus microplus</name>
    <name type="common">Cattle tick</name>
    <name type="synonym">Boophilus microplus</name>
    <dbReference type="NCBI Taxonomy" id="6941"/>
    <lineage>
        <taxon>Eukaryota</taxon>
        <taxon>Metazoa</taxon>
        <taxon>Ecdysozoa</taxon>
        <taxon>Arthropoda</taxon>
        <taxon>Chelicerata</taxon>
        <taxon>Arachnida</taxon>
        <taxon>Acari</taxon>
        <taxon>Parasitiformes</taxon>
        <taxon>Ixodida</taxon>
        <taxon>Ixodoidea</taxon>
        <taxon>Ixodidae</taxon>
        <taxon>Rhipicephalinae</taxon>
        <taxon>Rhipicephalus</taxon>
        <taxon>Boophilus</taxon>
    </lineage>
</organism>
<dbReference type="GO" id="GO:0005520">
    <property type="term" value="F:insulin-like growth factor binding"/>
    <property type="evidence" value="ECO:0007669"/>
    <property type="project" value="InterPro"/>
</dbReference>
<feature type="chain" id="PRO_5039944788" description="IGFBP N-terminal domain-containing protein" evidence="5">
    <location>
        <begin position="17"/>
        <end position="209"/>
    </location>
</feature>
<evidence type="ECO:0000256" key="3">
    <source>
        <dbReference type="ARBA" id="ARBA00022729"/>
    </source>
</evidence>
<keyword evidence="3 5" id="KW-0732">Signal</keyword>
<evidence type="ECO:0000256" key="2">
    <source>
        <dbReference type="ARBA" id="ARBA00022525"/>
    </source>
</evidence>
<dbReference type="VEuPathDB" id="VectorBase:LOC119179597"/>
<protein>
    <recommendedName>
        <fullName evidence="6">IGFBP N-terminal domain-containing protein</fullName>
    </recommendedName>
</protein>
<evidence type="ECO:0000256" key="5">
    <source>
        <dbReference type="SAM" id="SignalP"/>
    </source>
</evidence>
<accession>A0A9J6ESK9</accession>
<dbReference type="GO" id="GO:0005576">
    <property type="term" value="C:extracellular region"/>
    <property type="evidence" value="ECO:0007669"/>
    <property type="project" value="UniProtKB-SubCell"/>
</dbReference>
<dbReference type="Proteomes" id="UP000821866">
    <property type="component" value="Chromosome 10"/>
</dbReference>
<reference evidence="7" key="1">
    <citation type="journal article" date="2020" name="Cell">
        <title>Large-Scale Comparative Analyses of Tick Genomes Elucidate Their Genetic Diversity and Vector Capacities.</title>
        <authorList>
            <consortium name="Tick Genome and Microbiome Consortium (TIGMIC)"/>
            <person name="Jia N."/>
            <person name="Wang J."/>
            <person name="Shi W."/>
            <person name="Du L."/>
            <person name="Sun Y."/>
            <person name="Zhan W."/>
            <person name="Jiang J.F."/>
            <person name="Wang Q."/>
            <person name="Zhang B."/>
            <person name="Ji P."/>
            <person name="Bell-Sakyi L."/>
            <person name="Cui X.M."/>
            <person name="Yuan T.T."/>
            <person name="Jiang B.G."/>
            <person name="Yang W.F."/>
            <person name="Lam T.T."/>
            <person name="Chang Q.C."/>
            <person name="Ding S.J."/>
            <person name="Wang X.J."/>
            <person name="Zhu J.G."/>
            <person name="Ruan X.D."/>
            <person name="Zhao L."/>
            <person name="Wei J.T."/>
            <person name="Ye R.Z."/>
            <person name="Que T.C."/>
            <person name="Du C.H."/>
            <person name="Zhou Y.H."/>
            <person name="Cheng J.X."/>
            <person name="Dai P.F."/>
            <person name="Guo W.B."/>
            <person name="Han X.H."/>
            <person name="Huang E.J."/>
            <person name="Li L.F."/>
            <person name="Wei W."/>
            <person name="Gao Y.C."/>
            <person name="Liu J.Z."/>
            <person name="Shao H.Z."/>
            <person name="Wang X."/>
            <person name="Wang C.C."/>
            <person name="Yang T.C."/>
            <person name="Huo Q.B."/>
            <person name="Li W."/>
            <person name="Chen H.Y."/>
            <person name="Chen S.E."/>
            <person name="Zhou L.G."/>
            <person name="Ni X.B."/>
            <person name="Tian J.H."/>
            <person name="Sheng Y."/>
            <person name="Liu T."/>
            <person name="Pan Y.S."/>
            <person name="Xia L.Y."/>
            <person name="Li J."/>
            <person name="Zhao F."/>
            <person name="Cao W.C."/>
        </authorList>
    </citation>
    <scope>NUCLEOTIDE SEQUENCE</scope>
    <source>
        <strain evidence="7">Rmic-2018</strain>
    </source>
</reference>
<keyword evidence="8" id="KW-1185">Reference proteome</keyword>
<keyword evidence="2" id="KW-0964">Secreted</keyword>
<proteinExistence type="predicted"/>
<gene>
    <name evidence="7" type="ORF">HPB51_008839</name>
</gene>
<dbReference type="PANTHER" id="PTHR14186">
    <property type="entry name" value="INSULIN-LIKE GROWTH FACTOR BINDING PROTEIN-RELATED"/>
    <property type="match status" value="1"/>
</dbReference>
<comment type="subcellular location">
    <subcellularLocation>
        <location evidence="1">Secreted</location>
    </subcellularLocation>
</comment>
<evidence type="ECO:0000256" key="1">
    <source>
        <dbReference type="ARBA" id="ARBA00004613"/>
    </source>
</evidence>